<dbReference type="EMBL" id="JAAGBB010000023">
    <property type="protein sequence ID" value="MBR0666522.1"/>
    <property type="molecule type" value="Genomic_DNA"/>
</dbReference>
<protein>
    <submittedName>
        <fullName evidence="1">Uncharacterized protein</fullName>
    </submittedName>
</protein>
<proteinExistence type="predicted"/>
<sequence>LRPGLIRRLFAPTAAGLAAEERGARLAERLAALERPLCEEAERLRGSAAILVREQGAAARAGQLGARAALELAEAHVALRDAAATWQAAYRTGKDVVPATKILASVAATLIENGFADEDAEE</sequence>
<feature type="non-terminal residue" evidence="1">
    <location>
        <position position="1"/>
    </location>
</feature>
<accession>A0ABS5F1V0</accession>
<evidence type="ECO:0000313" key="2">
    <source>
        <dbReference type="Proteomes" id="UP001196870"/>
    </source>
</evidence>
<dbReference type="Proteomes" id="UP001196870">
    <property type="component" value="Unassembled WGS sequence"/>
</dbReference>
<keyword evidence="2" id="KW-1185">Reference proteome</keyword>
<organism evidence="1 2">
    <name type="scientific">Plastoroseomonas hellenica</name>
    <dbReference type="NCBI Taxonomy" id="2687306"/>
    <lineage>
        <taxon>Bacteria</taxon>
        <taxon>Pseudomonadati</taxon>
        <taxon>Pseudomonadota</taxon>
        <taxon>Alphaproteobacteria</taxon>
        <taxon>Acetobacterales</taxon>
        <taxon>Acetobacteraceae</taxon>
        <taxon>Plastoroseomonas</taxon>
    </lineage>
</organism>
<evidence type="ECO:0000313" key="1">
    <source>
        <dbReference type="EMBL" id="MBR0666522.1"/>
    </source>
</evidence>
<name>A0ABS5F1V0_9PROT</name>
<reference evidence="2" key="1">
    <citation type="journal article" date="2021" name="Syst. Appl. Microbiol.">
        <title>Roseomonas hellenica sp. nov., isolated from roots of wild-growing Alkanna tinctoria.</title>
        <authorList>
            <person name="Rat A."/>
            <person name="Naranjo H.D."/>
            <person name="Lebbe L."/>
            <person name="Cnockaert M."/>
            <person name="Krigas N."/>
            <person name="Grigoriadou K."/>
            <person name="Maloupa E."/>
            <person name="Willems A."/>
        </authorList>
    </citation>
    <scope>NUCLEOTIDE SEQUENCE [LARGE SCALE GENOMIC DNA]</scope>
    <source>
        <strain evidence="2">LMG 31523</strain>
    </source>
</reference>
<gene>
    <name evidence="1" type="ORF">GXW71_19340</name>
</gene>
<dbReference type="RefSeq" id="WP_211854195.1">
    <property type="nucleotide sequence ID" value="NZ_JAAGBB010000023.1"/>
</dbReference>
<comment type="caution">
    <text evidence="1">The sequence shown here is derived from an EMBL/GenBank/DDBJ whole genome shotgun (WGS) entry which is preliminary data.</text>
</comment>